<gene>
    <name evidence="1" type="ORF">S01H4_38283</name>
</gene>
<name>X1D9S1_9ZZZZ</name>
<sequence length="149" mass="16692">MWPTPGSGRTDCRFRFTQTRQFLPTAIRWLVKYDWRGSAIPPDEPDKKQAGSIDVSATSPDLLEGSLPFNAEGFNLTVRFESMDLLPLTQQPGVEVTMGSLHAQFGQFTQVEEYPDAGASFWKPEMNSILQPAARTTKDSPASWPWVLN</sequence>
<dbReference type="AlphaFoldDB" id="X1D9S1"/>
<comment type="caution">
    <text evidence="1">The sequence shown here is derived from an EMBL/GenBank/DDBJ whole genome shotgun (WGS) entry which is preliminary data.</text>
</comment>
<reference evidence="1" key="1">
    <citation type="journal article" date="2014" name="Front. Microbiol.">
        <title>High frequency of phylogenetically diverse reductive dehalogenase-homologous genes in deep subseafloor sedimentary metagenomes.</title>
        <authorList>
            <person name="Kawai M."/>
            <person name="Futagami T."/>
            <person name="Toyoda A."/>
            <person name="Takaki Y."/>
            <person name="Nishi S."/>
            <person name="Hori S."/>
            <person name="Arai W."/>
            <person name="Tsubouchi T."/>
            <person name="Morono Y."/>
            <person name="Uchiyama I."/>
            <person name="Ito T."/>
            <person name="Fujiyama A."/>
            <person name="Inagaki F."/>
            <person name="Takami H."/>
        </authorList>
    </citation>
    <scope>NUCLEOTIDE SEQUENCE</scope>
    <source>
        <strain evidence="1">Expedition CK06-06</strain>
    </source>
</reference>
<organism evidence="1">
    <name type="scientific">marine sediment metagenome</name>
    <dbReference type="NCBI Taxonomy" id="412755"/>
    <lineage>
        <taxon>unclassified sequences</taxon>
        <taxon>metagenomes</taxon>
        <taxon>ecological metagenomes</taxon>
    </lineage>
</organism>
<feature type="non-terminal residue" evidence="1">
    <location>
        <position position="149"/>
    </location>
</feature>
<dbReference type="EMBL" id="BART01020637">
    <property type="protein sequence ID" value="GAH05030.1"/>
    <property type="molecule type" value="Genomic_DNA"/>
</dbReference>
<evidence type="ECO:0000313" key="1">
    <source>
        <dbReference type="EMBL" id="GAH05030.1"/>
    </source>
</evidence>
<proteinExistence type="predicted"/>
<accession>X1D9S1</accession>
<protein>
    <submittedName>
        <fullName evidence="1">Uncharacterized protein</fullName>
    </submittedName>
</protein>